<sequence length="404" mass="43186">MELVVQKYGGSSVGTPEKICHVASRVAKSAAEGRKVVVVVSAMQGETDRLLGLAGAISERPIPREIDQLLATGEQVSAALLAMALKELNVKAWSMTGSQMKMRTDGAFSRARIRSLDRDSIERHLDEGNVVVATGFQGVDEEGNLNTLGRGGSDTSAVALAAALDAHECEIYTDVEGVFTADPRICPNAQKIDEISFDEMMELASQGAKVLQIRSVELAMNHDVPIRVRSTFSDNPGTLVRSEDDSIEKLVVRGVSHNKNEVKITLRQVPDQPGIAAKVFTRLAKAQINVDVIVQNTSLDGHTDLSFTIGETDKGQAEDLIKAVGEEIGAKGHEIDASIAKVSIVGVGMRAHPGVAAEMFETLHQAGVNIQMITTSEIKVTCVIERGETEKAVVALHEAFSLGA</sequence>
<dbReference type="InterPro" id="IPR036393">
    <property type="entry name" value="AceGlu_kinase-like_sf"/>
</dbReference>
<dbReference type="GO" id="GO:0005524">
    <property type="term" value="F:ATP binding"/>
    <property type="evidence" value="ECO:0007669"/>
    <property type="project" value="UniProtKB-KW"/>
</dbReference>
<dbReference type="InterPro" id="IPR001048">
    <property type="entry name" value="Asp/Glu/Uridylate_kinase"/>
</dbReference>
<keyword evidence="5 14" id="KW-0028">Amino-acid biosynthesis</keyword>
<feature type="binding site" evidence="12">
    <location>
        <position position="47"/>
    </location>
    <ligand>
        <name>substrate</name>
    </ligand>
</feature>
<dbReference type="PROSITE" id="PS00324">
    <property type="entry name" value="ASPARTOKINASE"/>
    <property type="match status" value="1"/>
</dbReference>
<reference evidence="16" key="1">
    <citation type="submission" date="2010-01" db="EMBL/GenBank/DDBJ databases">
        <title>Genome fragments of uncultured bacteria from the North Pacific subtropical Gyre.</title>
        <authorList>
            <person name="Pham V.D."/>
            <person name="Delong E.F."/>
        </authorList>
    </citation>
    <scope>NUCLEOTIDE SEQUENCE</scope>
</reference>
<feature type="binding site" evidence="12">
    <location>
        <begin position="173"/>
        <end position="174"/>
    </location>
    <ligand>
        <name>ATP</name>
        <dbReference type="ChEBI" id="CHEBI:30616"/>
    </ligand>
</feature>
<dbReference type="InterPro" id="IPR045865">
    <property type="entry name" value="ACT-like_dom_sf"/>
</dbReference>
<dbReference type="InterPro" id="IPR001341">
    <property type="entry name" value="Asp_kinase"/>
</dbReference>
<dbReference type="Pfam" id="PF01842">
    <property type="entry name" value="ACT"/>
    <property type="match status" value="1"/>
</dbReference>
<evidence type="ECO:0000256" key="8">
    <source>
        <dbReference type="ARBA" id="ARBA00022777"/>
    </source>
</evidence>
<dbReference type="FunFam" id="3.40.1160.10:FF:000002">
    <property type="entry name" value="Aspartokinase"/>
    <property type="match status" value="1"/>
</dbReference>
<feature type="domain" description="ACT" evidence="15">
    <location>
        <begin position="344"/>
        <end position="404"/>
    </location>
</feature>
<name>E7C3X2_9BACT</name>
<dbReference type="GO" id="GO:0009090">
    <property type="term" value="P:homoserine biosynthetic process"/>
    <property type="evidence" value="ECO:0007669"/>
    <property type="project" value="TreeGrafter"/>
</dbReference>
<dbReference type="AlphaFoldDB" id="E7C3X2"/>
<evidence type="ECO:0000313" key="16">
    <source>
        <dbReference type="EMBL" id="ADI22146.1"/>
    </source>
</evidence>
<dbReference type="PROSITE" id="PS51671">
    <property type="entry name" value="ACT"/>
    <property type="match status" value="2"/>
</dbReference>
<dbReference type="InterPro" id="IPR041740">
    <property type="entry name" value="AKii-LysC-BS"/>
</dbReference>
<comment type="pathway">
    <text evidence="2 14">Amino-acid biosynthesis; L-methionine biosynthesis via de novo pathway; L-homoserine from L-aspartate: step 1/3.</text>
</comment>
<dbReference type="Gene3D" id="3.30.2130.10">
    <property type="entry name" value="VC0802-like"/>
    <property type="match status" value="1"/>
</dbReference>
<dbReference type="GO" id="GO:0005829">
    <property type="term" value="C:cytosol"/>
    <property type="evidence" value="ECO:0007669"/>
    <property type="project" value="TreeGrafter"/>
</dbReference>
<dbReference type="EC" id="2.7.2.4" evidence="13"/>
<evidence type="ECO:0000256" key="2">
    <source>
        <dbReference type="ARBA" id="ARBA00004986"/>
    </source>
</evidence>
<dbReference type="EMBL" id="GU567976">
    <property type="protein sequence ID" value="ADI22146.1"/>
    <property type="molecule type" value="Genomic_DNA"/>
</dbReference>
<feature type="binding site" evidence="12">
    <location>
        <position position="74"/>
    </location>
    <ligand>
        <name>substrate</name>
    </ligand>
</feature>
<evidence type="ECO:0000256" key="10">
    <source>
        <dbReference type="ARBA" id="ARBA00023154"/>
    </source>
</evidence>
<keyword evidence="10" id="KW-0457">Lysine biosynthesis</keyword>
<dbReference type="UniPathway" id="UPA00034">
    <property type="reaction ID" value="UER00015"/>
</dbReference>
<dbReference type="NCBIfam" id="NF005155">
    <property type="entry name" value="PRK06635.1-4"/>
    <property type="match status" value="1"/>
</dbReference>
<evidence type="ECO:0000256" key="7">
    <source>
        <dbReference type="ARBA" id="ARBA00022741"/>
    </source>
</evidence>
<evidence type="ECO:0000256" key="12">
    <source>
        <dbReference type="PIRSR" id="PIRSR000726-1"/>
    </source>
</evidence>
<feature type="domain" description="ACT" evidence="15">
    <location>
        <begin position="264"/>
        <end position="338"/>
    </location>
</feature>
<evidence type="ECO:0000256" key="14">
    <source>
        <dbReference type="RuleBase" id="RU004249"/>
    </source>
</evidence>
<evidence type="ECO:0000259" key="15">
    <source>
        <dbReference type="PROSITE" id="PS51671"/>
    </source>
</evidence>
<dbReference type="NCBIfam" id="TIGR00657">
    <property type="entry name" value="asp_kinases"/>
    <property type="match status" value="1"/>
</dbReference>
<dbReference type="FunFam" id="3.30.2130.10:FF:000002">
    <property type="entry name" value="Aspartokinase"/>
    <property type="match status" value="1"/>
</dbReference>
<proteinExistence type="inferred from homology"/>
<evidence type="ECO:0000256" key="9">
    <source>
        <dbReference type="ARBA" id="ARBA00022840"/>
    </source>
</evidence>
<keyword evidence="7 12" id="KW-0547">Nucleotide-binding</keyword>
<dbReference type="InterPro" id="IPR018042">
    <property type="entry name" value="Aspartate_kinase_CS"/>
</dbReference>
<keyword evidence="9 12" id="KW-0067">ATP-binding</keyword>
<feature type="binding site" evidence="12">
    <location>
        <begin position="209"/>
        <end position="210"/>
    </location>
    <ligand>
        <name>ATP</name>
        <dbReference type="ChEBI" id="CHEBI:30616"/>
    </ligand>
</feature>
<keyword evidence="8 13" id="KW-0418">Kinase</keyword>
<dbReference type="UniPathway" id="UPA00051">
    <property type="reaction ID" value="UER00462"/>
</dbReference>
<dbReference type="Pfam" id="PF22468">
    <property type="entry name" value="ACT_9"/>
    <property type="match status" value="1"/>
</dbReference>
<dbReference type="SUPFAM" id="SSF53633">
    <property type="entry name" value="Carbamate kinase-like"/>
    <property type="match status" value="1"/>
</dbReference>
<evidence type="ECO:0000256" key="13">
    <source>
        <dbReference type="RuleBase" id="RU003448"/>
    </source>
</evidence>
<dbReference type="NCBIfam" id="NF005154">
    <property type="entry name" value="PRK06635.1-2"/>
    <property type="match status" value="1"/>
</dbReference>
<accession>E7C3X2</accession>
<dbReference type="UniPathway" id="UPA00050">
    <property type="reaction ID" value="UER00461"/>
</dbReference>
<dbReference type="SUPFAM" id="SSF55021">
    <property type="entry name" value="ACT-like"/>
    <property type="match status" value="2"/>
</dbReference>
<dbReference type="PIRSF" id="PIRSF000726">
    <property type="entry name" value="Asp_kin"/>
    <property type="match status" value="1"/>
</dbReference>
<dbReference type="NCBIfam" id="TIGR00656">
    <property type="entry name" value="asp_kin_monofn"/>
    <property type="match status" value="1"/>
</dbReference>
<dbReference type="InterPro" id="IPR005260">
    <property type="entry name" value="Asp_kin_monofn"/>
</dbReference>
<dbReference type="GO" id="GO:0009089">
    <property type="term" value="P:lysine biosynthetic process via diaminopimelate"/>
    <property type="evidence" value="ECO:0007669"/>
    <property type="project" value="UniProtKB-UniPathway"/>
</dbReference>
<dbReference type="CDD" id="cd04261">
    <property type="entry name" value="AAK_AKii-LysC-BS"/>
    <property type="match status" value="1"/>
</dbReference>
<evidence type="ECO:0000256" key="6">
    <source>
        <dbReference type="ARBA" id="ARBA00022679"/>
    </source>
</evidence>
<evidence type="ECO:0000256" key="5">
    <source>
        <dbReference type="ARBA" id="ARBA00022605"/>
    </source>
</evidence>
<comment type="pathway">
    <text evidence="3 14">Amino-acid biosynthesis; L-threonine biosynthesis; L-threonine from L-aspartate: step 1/5.</text>
</comment>
<feature type="binding site" evidence="12">
    <location>
        <position position="184"/>
    </location>
    <ligand>
        <name>ATP</name>
        <dbReference type="ChEBI" id="CHEBI:30616"/>
    </ligand>
</feature>
<feature type="binding site" evidence="12">
    <location>
        <begin position="7"/>
        <end position="10"/>
    </location>
    <ligand>
        <name>ATP</name>
        <dbReference type="ChEBI" id="CHEBI:30616"/>
    </ligand>
</feature>
<dbReference type="GO" id="GO:0004072">
    <property type="term" value="F:aspartate kinase activity"/>
    <property type="evidence" value="ECO:0007669"/>
    <property type="project" value="UniProtKB-EC"/>
</dbReference>
<evidence type="ECO:0000256" key="1">
    <source>
        <dbReference type="ARBA" id="ARBA00004766"/>
    </source>
</evidence>
<dbReference type="PANTHER" id="PTHR21499:SF3">
    <property type="entry name" value="ASPARTOKINASE"/>
    <property type="match status" value="1"/>
</dbReference>
<comment type="catalytic activity">
    <reaction evidence="11 13">
        <text>L-aspartate + ATP = 4-phospho-L-aspartate + ADP</text>
        <dbReference type="Rhea" id="RHEA:23776"/>
        <dbReference type="ChEBI" id="CHEBI:29991"/>
        <dbReference type="ChEBI" id="CHEBI:30616"/>
        <dbReference type="ChEBI" id="CHEBI:57535"/>
        <dbReference type="ChEBI" id="CHEBI:456216"/>
        <dbReference type="EC" id="2.7.2.4"/>
    </reaction>
</comment>
<dbReference type="InterPro" id="IPR002912">
    <property type="entry name" value="ACT_dom"/>
</dbReference>
<dbReference type="PANTHER" id="PTHR21499">
    <property type="entry name" value="ASPARTATE KINASE"/>
    <property type="match status" value="1"/>
</dbReference>
<dbReference type="Gene3D" id="3.40.1160.10">
    <property type="entry name" value="Acetylglutamate kinase-like"/>
    <property type="match status" value="1"/>
</dbReference>
<evidence type="ECO:0000256" key="3">
    <source>
        <dbReference type="ARBA" id="ARBA00005139"/>
    </source>
</evidence>
<comment type="pathway">
    <text evidence="1 14">Amino-acid biosynthesis; L-lysine biosynthesis via DAP pathway; (S)-tetrahydrodipicolinate from L-aspartate: step 1/4.</text>
</comment>
<comment type="similarity">
    <text evidence="4 13">Belongs to the aspartokinase family.</text>
</comment>
<dbReference type="InterPro" id="IPR054352">
    <property type="entry name" value="ACT_Aspartokinase"/>
</dbReference>
<evidence type="ECO:0000256" key="4">
    <source>
        <dbReference type="ARBA" id="ARBA00010122"/>
    </source>
</evidence>
<evidence type="ECO:0000256" key="11">
    <source>
        <dbReference type="ARBA" id="ARBA00047872"/>
    </source>
</evidence>
<dbReference type="CDD" id="cd04923">
    <property type="entry name" value="ACT_AK-LysC-DapG-like_2"/>
    <property type="match status" value="1"/>
</dbReference>
<dbReference type="GO" id="GO:0009088">
    <property type="term" value="P:threonine biosynthetic process"/>
    <property type="evidence" value="ECO:0007669"/>
    <property type="project" value="UniProtKB-UniPathway"/>
</dbReference>
<keyword evidence="6 13" id="KW-0808">Transferase</keyword>
<organism evidence="16">
    <name type="scientific">uncultured myxobacterium HF0200_19H16</name>
    <dbReference type="NCBI Taxonomy" id="723559"/>
    <lineage>
        <taxon>Bacteria</taxon>
        <taxon>Pseudomonadati</taxon>
        <taxon>Myxococcota</taxon>
        <taxon>Myxococcia</taxon>
        <taxon>Myxococcales</taxon>
        <taxon>environmental samples</taxon>
    </lineage>
</organism>
<dbReference type="Pfam" id="PF00696">
    <property type="entry name" value="AA_kinase"/>
    <property type="match status" value="1"/>
</dbReference>
<protein>
    <recommendedName>
        <fullName evidence="13">Aspartokinase</fullName>
        <ecNumber evidence="13">2.7.2.4</ecNumber>
    </recommendedName>
</protein>
<dbReference type="CDD" id="cd04913">
    <property type="entry name" value="ACT_AKii-LysC-BS-like_1"/>
    <property type="match status" value="1"/>
</dbReference>